<dbReference type="Pfam" id="PF07298">
    <property type="entry name" value="NnrU"/>
    <property type="match status" value="1"/>
</dbReference>
<evidence type="ECO:0000256" key="2">
    <source>
        <dbReference type="ARBA" id="ARBA00022692"/>
    </source>
</evidence>
<evidence type="ECO:0000259" key="6">
    <source>
        <dbReference type="Pfam" id="PF07298"/>
    </source>
</evidence>
<protein>
    <submittedName>
        <fullName evidence="7">Protein-S-isoprenylcysteine O-methyltransferase Ste14</fullName>
    </submittedName>
</protein>
<comment type="subcellular location">
    <subcellularLocation>
        <location evidence="1">Membrane</location>
        <topology evidence="1">Multi-pass membrane protein</topology>
    </subcellularLocation>
</comment>
<feature type="transmembrane region" description="Helical" evidence="5">
    <location>
        <begin position="75"/>
        <end position="96"/>
    </location>
</feature>
<gene>
    <name evidence="7" type="ORF">FH603_3912</name>
</gene>
<reference evidence="7 8" key="1">
    <citation type="submission" date="2019-06" db="EMBL/GenBank/DDBJ databases">
        <title>Spirosoma utsteinense sp. nov. isolated from Antarctic ice-free soils.</title>
        <authorList>
            <person name="Tahon G."/>
        </authorList>
    </citation>
    <scope>NUCLEOTIDE SEQUENCE [LARGE SCALE GENOMIC DNA]</scope>
    <source>
        <strain evidence="7 8">LMG 31447</strain>
    </source>
</reference>
<organism evidence="7 8">
    <name type="scientific">Spirosoma utsteinense</name>
    <dbReference type="NCBI Taxonomy" id="2585773"/>
    <lineage>
        <taxon>Bacteria</taxon>
        <taxon>Pseudomonadati</taxon>
        <taxon>Bacteroidota</taxon>
        <taxon>Cytophagia</taxon>
        <taxon>Cytophagales</taxon>
        <taxon>Cytophagaceae</taxon>
        <taxon>Spirosoma</taxon>
    </lineage>
</organism>
<keyword evidence="3 5" id="KW-1133">Transmembrane helix</keyword>
<sequence>MSAYVPLFLAWLLFGALHSLTAATAFKQWAVKAGARFFRYYRLVYNAVALVTFLPVLLAYGAAPRQTILVWTGSEMIGLGLIVLGVVLGVTALRGYDLAEFAGWPPRQTAAKPETLRRQGLLRYVRHPLYVALLIVLAGLLVRQPTLTNLLFDGFAFLYIRIGIYFEEQKLLTVFGHQYRQYQKQVPMLLPFSKLE</sequence>
<feature type="domain" description="NnrU" evidence="6">
    <location>
        <begin position="7"/>
        <end position="159"/>
    </location>
</feature>
<evidence type="ECO:0000256" key="5">
    <source>
        <dbReference type="SAM" id="Phobius"/>
    </source>
</evidence>
<dbReference type="RefSeq" id="WP_186739271.1">
    <property type="nucleotide sequence ID" value="NZ_VFIA01000026.1"/>
</dbReference>
<evidence type="ECO:0000313" key="7">
    <source>
        <dbReference type="EMBL" id="MBC3793394.1"/>
    </source>
</evidence>
<proteinExistence type="predicted"/>
<evidence type="ECO:0000313" key="8">
    <source>
        <dbReference type="Proteomes" id="UP000700732"/>
    </source>
</evidence>
<evidence type="ECO:0000256" key="3">
    <source>
        <dbReference type="ARBA" id="ARBA00022989"/>
    </source>
</evidence>
<accession>A0ABR6WA06</accession>
<keyword evidence="4 5" id="KW-0472">Membrane</keyword>
<dbReference type="EMBL" id="VFIA01000026">
    <property type="protein sequence ID" value="MBC3793394.1"/>
    <property type="molecule type" value="Genomic_DNA"/>
</dbReference>
<evidence type="ECO:0000256" key="1">
    <source>
        <dbReference type="ARBA" id="ARBA00004141"/>
    </source>
</evidence>
<feature type="transmembrane region" description="Helical" evidence="5">
    <location>
        <begin position="124"/>
        <end position="142"/>
    </location>
</feature>
<dbReference type="Gene3D" id="1.20.120.1630">
    <property type="match status" value="1"/>
</dbReference>
<evidence type="ECO:0000256" key="4">
    <source>
        <dbReference type="ARBA" id="ARBA00023136"/>
    </source>
</evidence>
<dbReference type="Proteomes" id="UP000700732">
    <property type="component" value="Unassembled WGS sequence"/>
</dbReference>
<dbReference type="InterPro" id="IPR009915">
    <property type="entry name" value="NnrU_dom"/>
</dbReference>
<keyword evidence="2 5" id="KW-0812">Transmembrane</keyword>
<keyword evidence="8" id="KW-1185">Reference proteome</keyword>
<comment type="caution">
    <text evidence="7">The sequence shown here is derived from an EMBL/GenBank/DDBJ whole genome shotgun (WGS) entry which is preliminary data.</text>
</comment>
<feature type="transmembrane region" description="Helical" evidence="5">
    <location>
        <begin position="43"/>
        <end position="63"/>
    </location>
</feature>
<name>A0ABR6WA06_9BACT</name>